<dbReference type="RefSeq" id="WP_380931358.1">
    <property type="nucleotide sequence ID" value="NZ_JBHUGS010000005.1"/>
</dbReference>
<dbReference type="GO" id="GO:0008168">
    <property type="term" value="F:methyltransferase activity"/>
    <property type="evidence" value="ECO:0007669"/>
    <property type="project" value="UniProtKB-KW"/>
</dbReference>
<organism evidence="2 3">
    <name type="scientific">Sphingomonas arantia</name>
    <dbReference type="NCBI Taxonomy" id="1460676"/>
    <lineage>
        <taxon>Bacteria</taxon>
        <taxon>Pseudomonadati</taxon>
        <taxon>Pseudomonadota</taxon>
        <taxon>Alphaproteobacteria</taxon>
        <taxon>Sphingomonadales</taxon>
        <taxon>Sphingomonadaceae</taxon>
        <taxon>Sphingomonas</taxon>
    </lineage>
</organism>
<keyword evidence="2" id="KW-0808">Transferase</keyword>
<dbReference type="SUPFAM" id="SSF53335">
    <property type="entry name" value="S-adenosyl-L-methionine-dependent methyltransferases"/>
    <property type="match status" value="1"/>
</dbReference>
<evidence type="ECO:0000256" key="1">
    <source>
        <dbReference type="SAM" id="MobiDB-lite"/>
    </source>
</evidence>
<dbReference type="GO" id="GO:0032259">
    <property type="term" value="P:methylation"/>
    <property type="evidence" value="ECO:0007669"/>
    <property type="project" value="UniProtKB-KW"/>
</dbReference>
<dbReference type="EMBL" id="JBHUGS010000005">
    <property type="protein sequence ID" value="MFD1952309.1"/>
    <property type="molecule type" value="Genomic_DNA"/>
</dbReference>
<gene>
    <name evidence="2" type="ORF">ACFSGX_16160</name>
</gene>
<protein>
    <submittedName>
        <fullName evidence="2">Class I SAM-dependent methyltransferase</fullName>
        <ecNumber evidence="2">2.1.1.-</ecNumber>
    </submittedName>
</protein>
<dbReference type="InterPro" id="IPR029063">
    <property type="entry name" value="SAM-dependent_MTases_sf"/>
</dbReference>
<comment type="caution">
    <text evidence="2">The sequence shown here is derived from an EMBL/GenBank/DDBJ whole genome shotgun (WGS) entry which is preliminary data.</text>
</comment>
<dbReference type="Gene3D" id="3.40.50.150">
    <property type="entry name" value="Vaccinia Virus protein VP39"/>
    <property type="match status" value="1"/>
</dbReference>
<evidence type="ECO:0000313" key="3">
    <source>
        <dbReference type="Proteomes" id="UP001597400"/>
    </source>
</evidence>
<keyword evidence="2" id="KW-0489">Methyltransferase</keyword>
<sequence>MTSIAETSRDRSTMSEPAALSREDQYAQRVALFYRETVRPQMDGTVGDVRPEWAIDAETGKYLYDLTRELKPRVSIEVGLCQAASAMHFLSAIAANGSGFHMAIDPFQDQFFQDQGLTTINRLGLAPWFTLLRSRSATALSMLHSAGMTADLMFIDGDHRFDAVFTDYYFADKLLRVGGYLIFDEGGYECPTERIVAFVTTNMPNYERLASPTRLYVFRKTGPDEREFGDSFNF</sequence>
<proteinExistence type="predicted"/>
<keyword evidence="3" id="KW-1185">Reference proteome</keyword>
<dbReference type="EC" id="2.1.1.-" evidence="2"/>
<accession>A0ABW4U409</accession>
<dbReference type="Proteomes" id="UP001597400">
    <property type="component" value="Unassembled WGS sequence"/>
</dbReference>
<reference evidence="3" key="1">
    <citation type="journal article" date="2019" name="Int. J. Syst. Evol. Microbiol.">
        <title>The Global Catalogue of Microorganisms (GCM) 10K type strain sequencing project: providing services to taxonomists for standard genome sequencing and annotation.</title>
        <authorList>
            <consortium name="The Broad Institute Genomics Platform"/>
            <consortium name="The Broad Institute Genome Sequencing Center for Infectious Disease"/>
            <person name="Wu L."/>
            <person name="Ma J."/>
        </authorList>
    </citation>
    <scope>NUCLEOTIDE SEQUENCE [LARGE SCALE GENOMIC DNA]</scope>
    <source>
        <strain evidence="3">CGMCC 1.12702</strain>
    </source>
</reference>
<dbReference type="Pfam" id="PF13578">
    <property type="entry name" value="Methyltransf_24"/>
    <property type="match status" value="1"/>
</dbReference>
<evidence type="ECO:0000313" key="2">
    <source>
        <dbReference type="EMBL" id="MFD1952309.1"/>
    </source>
</evidence>
<feature type="region of interest" description="Disordered" evidence="1">
    <location>
        <begin position="1"/>
        <end position="22"/>
    </location>
</feature>
<name>A0ABW4U409_9SPHN</name>